<keyword evidence="4" id="KW-1185">Reference proteome</keyword>
<evidence type="ECO:0000256" key="1">
    <source>
        <dbReference type="ARBA" id="ARBA00022603"/>
    </source>
</evidence>
<dbReference type="PANTHER" id="PTHR12049:SF7">
    <property type="entry name" value="PROTEIN ARGININE METHYLTRANSFERASE NDUFAF7, MITOCHONDRIAL"/>
    <property type="match status" value="1"/>
</dbReference>
<organism evidence="3 4">
    <name type="scientific">Aphanothece sacrum FPU1</name>
    <dbReference type="NCBI Taxonomy" id="1920663"/>
    <lineage>
        <taxon>Bacteria</taxon>
        <taxon>Bacillati</taxon>
        <taxon>Cyanobacteriota</taxon>
        <taxon>Cyanophyceae</taxon>
        <taxon>Oscillatoriophycideae</taxon>
        <taxon>Chroococcales</taxon>
        <taxon>Aphanothecaceae</taxon>
        <taxon>Aphanothece</taxon>
    </lineage>
</organism>
<dbReference type="GO" id="GO:0032259">
    <property type="term" value="P:methylation"/>
    <property type="evidence" value="ECO:0007669"/>
    <property type="project" value="UniProtKB-KW"/>
</dbReference>
<comment type="caution">
    <text evidence="3">The sequence shown here is derived from an EMBL/GenBank/DDBJ whole genome shotgun (WGS) entry which is preliminary data.</text>
</comment>
<dbReference type="RefSeq" id="WP_124971595.1">
    <property type="nucleotide sequence ID" value="NZ_BDQK01000014.1"/>
</dbReference>
<dbReference type="PANTHER" id="PTHR12049">
    <property type="entry name" value="PROTEIN ARGININE METHYLTRANSFERASE NDUFAF7, MITOCHONDRIAL"/>
    <property type="match status" value="1"/>
</dbReference>
<dbReference type="EMBL" id="BDQK01000014">
    <property type="protein sequence ID" value="GBF82002.1"/>
    <property type="molecule type" value="Genomic_DNA"/>
</dbReference>
<dbReference type="AlphaFoldDB" id="A0A401IL78"/>
<dbReference type="Gene3D" id="3.40.50.12710">
    <property type="match status" value="1"/>
</dbReference>
<sequence length="377" mass="43436">MQFIIDTIQQSPEQAITFAEFMNLALYHPEHGYYSSGKVEIGSQGDFFTASSLGSDFAELLAEQFREMWEVMGYPITFTLVEIGAGSGYFAADILSYLQEKYHDFYSKINYIIVEKSPESIKKQRNLLTEFSNIIWQDWLDINYNSITGCIFSNELIDALPVHKIIIKEQQLKEIYVTVSEGKLQEVVKDISTPRLLDYFQLININLPSDDYPENYYSEVNLNALDWLTTVTNKLNRGYILTIDYGYTAQKYYHSQRYQGTLKCYYQHRHHDNLYVNIGEQDITAHVDFTALENQGKLLGLETVGLTQQGLFLMGLGLGDRLSELSNGQYSLTEIFQRRDALHQLIDPMGLGKFYVLIQSKRLTEQQKLKSLKGLKT</sequence>
<dbReference type="OrthoDB" id="9794208at2"/>
<name>A0A401IL78_APHSA</name>
<evidence type="ECO:0000313" key="4">
    <source>
        <dbReference type="Proteomes" id="UP000287247"/>
    </source>
</evidence>
<keyword evidence="2" id="KW-0808">Transferase</keyword>
<dbReference type="SMR" id="A0A401IL78"/>
<dbReference type="GO" id="GO:0035243">
    <property type="term" value="F:protein-arginine omega-N symmetric methyltransferase activity"/>
    <property type="evidence" value="ECO:0007669"/>
    <property type="project" value="TreeGrafter"/>
</dbReference>
<reference evidence="4" key="1">
    <citation type="submission" date="2017-05" db="EMBL/GenBank/DDBJ databases">
        <title>Physiological properties and genetic analysis related to exopolysaccharide production of fresh-water unicellular cyanobacterium Aphanothece sacrum, Suizenji Nori, that has been cultured as a food source in Japan.</title>
        <authorList>
            <person name="Kanesaki Y."/>
            <person name="Yoshikawa S."/>
            <person name="Ohki K."/>
        </authorList>
    </citation>
    <scope>NUCLEOTIDE SEQUENCE [LARGE SCALE GENOMIC DNA]</scope>
    <source>
        <strain evidence="4">FPU1</strain>
    </source>
</reference>
<accession>A0A401IL78</accession>
<dbReference type="Proteomes" id="UP000287247">
    <property type="component" value="Unassembled WGS sequence"/>
</dbReference>
<gene>
    <name evidence="3" type="ORF">AsFPU1_3425</name>
</gene>
<dbReference type="SUPFAM" id="SSF53335">
    <property type="entry name" value="S-adenosyl-L-methionine-dependent methyltransferases"/>
    <property type="match status" value="1"/>
</dbReference>
<evidence type="ECO:0000256" key="2">
    <source>
        <dbReference type="ARBA" id="ARBA00022679"/>
    </source>
</evidence>
<dbReference type="InterPro" id="IPR038375">
    <property type="entry name" value="NDUFAF7_sf"/>
</dbReference>
<proteinExistence type="predicted"/>
<protein>
    <recommendedName>
        <fullName evidence="5">SAM-dependent methyltransferase</fullName>
    </recommendedName>
</protein>
<dbReference type="Pfam" id="PF02636">
    <property type="entry name" value="Methyltransf_28"/>
    <property type="match status" value="1"/>
</dbReference>
<evidence type="ECO:0008006" key="5">
    <source>
        <dbReference type="Google" id="ProtNLM"/>
    </source>
</evidence>
<evidence type="ECO:0000313" key="3">
    <source>
        <dbReference type="EMBL" id="GBF82002.1"/>
    </source>
</evidence>
<keyword evidence="1" id="KW-0489">Methyltransferase</keyword>
<dbReference type="InterPro" id="IPR029063">
    <property type="entry name" value="SAM-dependent_MTases_sf"/>
</dbReference>
<dbReference type="InterPro" id="IPR003788">
    <property type="entry name" value="NDUFAF7"/>
</dbReference>